<dbReference type="Gene3D" id="2.60.120.10">
    <property type="entry name" value="Jelly Rolls"/>
    <property type="match status" value="1"/>
</dbReference>
<proteinExistence type="predicted"/>
<evidence type="ECO:0000259" key="2">
    <source>
        <dbReference type="Pfam" id="PF07883"/>
    </source>
</evidence>
<evidence type="ECO:0000256" key="1">
    <source>
        <dbReference type="SAM" id="SignalP"/>
    </source>
</evidence>
<name>A0A1T5NW29_9BACT</name>
<feature type="signal peptide" evidence="1">
    <location>
        <begin position="1"/>
        <end position="18"/>
    </location>
</feature>
<protein>
    <submittedName>
        <fullName evidence="3">Cupin domain-containing protein</fullName>
    </submittedName>
</protein>
<sequence>MKKILLIMSVLTTGTLAAQTPPARKVLLQQALPGISVETVKMDEITFAPGQGAPVHHHPCEVYGYVVSGQILYQPAGEPAQLLHAGDSFREAAGREISVFKNAQNDQPATFIAVYLLRKDQPSIIINK</sequence>
<dbReference type="Pfam" id="PF07883">
    <property type="entry name" value="Cupin_2"/>
    <property type="match status" value="1"/>
</dbReference>
<dbReference type="InterPro" id="IPR011051">
    <property type="entry name" value="RmlC_Cupin_sf"/>
</dbReference>
<dbReference type="InterPro" id="IPR014710">
    <property type="entry name" value="RmlC-like_jellyroll"/>
</dbReference>
<dbReference type="SUPFAM" id="SSF51182">
    <property type="entry name" value="RmlC-like cupins"/>
    <property type="match status" value="1"/>
</dbReference>
<dbReference type="InterPro" id="IPR013096">
    <property type="entry name" value="Cupin_2"/>
</dbReference>
<reference evidence="3 4" key="1">
    <citation type="submission" date="2017-02" db="EMBL/GenBank/DDBJ databases">
        <authorList>
            <person name="Peterson S.W."/>
        </authorList>
    </citation>
    <scope>NUCLEOTIDE SEQUENCE [LARGE SCALE GENOMIC DNA]</scope>
    <source>
        <strain evidence="3 4">DSM 18108</strain>
    </source>
</reference>
<keyword evidence="4" id="KW-1185">Reference proteome</keyword>
<accession>A0A1T5NW29</accession>
<dbReference type="PANTHER" id="PTHR38599">
    <property type="entry name" value="CUPIN DOMAIN PROTEIN (AFU_ORTHOLOGUE AFUA_3G13620)"/>
    <property type="match status" value="1"/>
</dbReference>
<dbReference type="Proteomes" id="UP000190166">
    <property type="component" value="Unassembled WGS sequence"/>
</dbReference>
<dbReference type="RefSeq" id="WP_079470218.1">
    <property type="nucleotide sequence ID" value="NZ_FUZZ01000002.1"/>
</dbReference>
<evidence type="ECO:0000313" key="3">
    <source>
        <dbReference type="EMBL" id="SKD04680.1"/>
    </source>
</evidence>
<gene>
    <name evidence="3" type="ORF">SAMN05660461_2912</name>
</gene>
<evidence type="ECO:0000313" key="4">
    <source>
        <dbReference type="Proteomes" id="UP000190166"/>
    </source>
</evidence>
<dbReference type="STRING" id="393003.SAMN05660461_2912"/>
<feature type="domain" description="Cupin type-2" evidence="2">
    <location>
        <begin position="45"/>
        <end position="115"/>
    </location>
</feature>
<organism evidence="3 4">
    <name type="scientific">Chitinophaga ginsengisegetis</name>
    <dbReference type="NCBI Taxonomy" id="393003"/>
    <lineage>
        <taxon>Bacteria</taxon>
        <taxon>Pseudomonadati</taxon>
        <taxon>Bacteroidota</taxon>
        <taxon>Chitinophagia</taxon>
        <taxon>Chitinophagales</taxon>
        <taxon>Chitinophagaceae</taxon>
        <taxon>Chitinophaga</taxon>
    </lineage>
</organism>
<dbReference type="AlphaFoldDB" id="A0A1T5NW29"/>
<keyword evidence="1" id="KW-0732">Signal</keyword>
<dbReference type="EMBL" id="FUZZ01000002">
    <property type="protein sequence ID" value="SKD04680.1"/>
    <property type="molecule type" value="Genomic_DNA"/>
</dbReference>
<dbReference type="PANTHER" id="PTHR38599:SF1">
    <property type="entry name" value="CUPIN DOMAIN PROTEIN (AFU_ORTHOLOGUE AFUA_3G13620)"/>
    <property type="match status" value="1"/>
</dbReference>
<feature type="chain" id="PRO_5012549827" evidence="1">
    <location>
        <begin position="19"/>
        <end position="128"/>
    </location>
</feature>